<keyword evidence="2" id="KW-0645">Protease</keyword>
<reference evidence="5" key="1">
    <citation type="submission" date="2021-04" db="EMBL/GenBank/DDBJ databases">
        <authorList>
            <consortium name="Molecular Ecology Group"/>
        </authorList>
    </citation>
    <scope>NUCLEOTIDE SEQUENCE</scope>
</reference>
<dbReference type="PANTHER" id="PTHR31817">
    <property type="match status" value="1"/>
</dbReference>
<gene>
    <name evidence="5" type="ORF">CUNI_LOCUS21719</name>
</gene>
<dbReference type="OrthoDB" id="449345at2759"/>
<dbReference type="SMART" id="SM01154">
    <property type="entry name" value="DUF1704"/>
    <property type="match status" value="1"/>
</dbReference>
<evidence type="ECO:0000256" key="4">
    <source>
        <dbReference type="ARBA" id="ARBA00023049"/>
    </source>
</evidence>
<dbReference type="GO" id="GO:0006508">
    <property type="term" value="P:proteolysis"/>
    <property type="evidence" value="ECO:0007669"/>
    <property type="project" value="UniProtKB-KW"/>
</dbReference>
<organism evidence="5 6">
    <name type="scientific">Candidula unifasciata</name>
    <dbReference type="NCBI Taxonomy" id="100452"/>
    <lineage>
        <taxon>Eukaryota</taxon>
        <taxon>Metazoa</taxon>
        <taxon>Spiralia</taxon>
        <taxon>Lophotrochozoa</taxon>
        <taxon>Mollusca</taxon>
        <taxon>Gastropoda</taxon>
        <taxon>Heterobranchia</taxon>
        <taxon>Euthyneura</taxon>
        <taxon>Panpulmonata</taxon>
        <taxon>Eupulmonata</taxon>
        <taxon>Stylommatophora</taxon>
        <taxon>Helicina</taxon>
        <taxon>Helicoidea</taxon>
        <taxon>Geomitridae</taxon>
        <taxon>Candidula</taxon>
    </lineage>
</organism>
<dbReference type="GO" id="GO:0008237">
    <property type="term" value="F:metallopeptidase activity"/>
    <property type="evidence" value="ECO:0007669"/>
    <property type="project" value="UniProtKB-KW"/>
</dbReference>
<dbReference type="InterPro" id="IPR012548">
    <property type="entry name" value="MATCAP"/>
</dbReference>
<keyword evidence="3" id="KW-0378">Hydrolase</keyword>
<dbReference type="Proteomes" id="UP000678393">
    <property type="component" value="Unassembled WGS sequence"/>
</dbReference>
<comment type="caution">
    <text evidence="5">The sequence shown here is derived from an EMBL/GenBank/DDBJ whole genome shotgun (WGS) entry which is preliminary data.</text>
</comment>
<sequence>MNVTQKQKRSKAESQVITSFNGNLYRKKFPAVRRQHSLSRGFEIKSSHSSIFCFSDCLLRKQQMTPGMLSSVRLLETNMPFRDAMPSSSTSSKLNENFKPSFLASIKPENYRAEKTRFMQSNYNYNPCFVYSYPVSNKKMKRFRAPSNKYMPVAVLILKRVIAQFGSYENYEEISGGRSLTKDQILSVVQRYLIADKLTEQIHVNLCDDLISHGSLTRVKGETILNVRCANMRQNWAEGLLRHEIGTHYIRSRNNSCQPWGKSSVRKELNMGPVNPTEEGLASLHSVLFRTEPYLWRAALLYYTTYMASKMSFKELFHDLGKFVRSPNVRWEYCLRAKRGEEWTCRPGCFSKDQVYLEGALQLLKRRKVLDFQQLIRLGKVSFEDLDRPSITNIAKLTDTRIPCFMENMRVYLQSLDHIANTNGLTDCVLDSVD</sequence>
<dbReference type="PANTHER" id="PTHR31817:SF0">
    <property type="entry name" value="CHROMOSOME UNDETERMINED SCAFFOLD_67, WHOLE GENOME SHOTGUN SEQUENCE"/>
    <property type="match status" value="1"/>
</dbReference>
<comment type="cofactor">
    <cofactor evidence="1">
        <name>Zn(2+)</name>
        <dbReference type="ChEBI" id="CHEBI:29105"/>
    </cofactor>
</comment>
<evidence type="ECO:0000313" key="6">
    <source>
        <dbReference type="Proteomes" id="UP000678393"/>
    </source>
</evidence>
<dbReference type="EMBL" id="CAJHNH020008498">
    <property type="protein sequence ID" value="CAG5136161.1"/>
    <property type="molecule type" value="Genomic_DNA"/>
</dbReference>
<keyword evidence="4" id="KW-0482">Metalloprotease</keyword>
<proteinExistence type="predicted"/>
<evidence type="ECO:0000256" key="1">
    <source>
        <dbReference type="ARBA" id="ARBA00001947"/>
    </source>
</evidence>
<name>A0A8S4ADP6_9EUPU</name>
<evidence type="ECO:0000256" key="2">
    <source>
        <dbReference type="ARBA" id="ARBA00022670"/>
    </source>
</evidence>
<accession>A0A8S4ADP6</accession>
<evidence type="ECO:0000313" key="5">
    <source>
        <dbReference type="EMBL" id="CAG5136161.1"/>
    </source>
</evidence>
<dbReference type="AlphaFoldDB" id="A0A8S4ADP6"/>
<protein>
    <submittedName>
        <fullName evidence="5">Uncharacterized protein</fullName>
    </submittedName>
</protein>
<dbReference type="Pfam" id="PF08014">
    <property type="entry name" value="MATCAP"/>
    <property type="match status" value="1"/>
</dbReference>
<keyword evidence="6" id="KW-1185">Reference proteome</keyword>
<evidence type="ECO:0000256" key="3">
    <source>
        <dbReference type="ARBA" id="ARBA00022801"/>
    </source>
</evidence>